<dbReference type="EMBL" id="FQ312005">
    <property type="protein sequence ID" value="CBW27730.1"/>
    <property type="molecule type" value="Genomic_DNA"/>
</dbReference>
<comment type="caution">
    <text evidence="4">Lacks conserved residue(s) required for the propagation of feature annotation.</text>
</comment>
<comment type="similarity">
    <text evidence="4">Belongs to the class I-like SAM-binding methyltransferase superfamily. RNA M5U methyltransferase family.</text>
</comment>
<dbReference type="SUPFAM" id="SSF53335">
    <property type="entry name" value="S-adenosyl-L-methionine-dependent methyltransferases"/>
    <property type="match status" value="2"/>
</dbReference>
<evidence type="ECO:0000256" key="2">
    <source>
        <dbReference type="ARBA" id="ARBA00022679"/>
    </source>
</evidence>
<dbReference type="GO" id="GO:0070041">
    <property type="term" value="F:rRNA (uridine-C5-)-methyltransferase activity"/>
    <property type="evidence" value="ECO:0007669"/>
    <property type="project" value="TreeGrafter"/>
</dbReference>
<dbReference type="Gene3D" id="3.40.50.150">
    <property type="entry name" value="Vaccinia Virus protein VP39"/>
    <property type="match status" value="3"/>
</dbReference>
<dbReference type="InterPro" id="IPR010280">
    <property type="entry name" value="U5_MeTrfase_fam"/>
</dbReference>
<dbReference type="InterPro" id="IPR012340">
    <property type="entry name" value="NA-bd_OB-fold"/>
</dbReference>
<feature type="binding site" evidence="4">
    <location>
        <position position="246"/>
    </location>
    <ligand>
        <name>S-adenosyl-L-methionine</name>
        <dbReference type="ChEBI" id="CHEBI:59789"/>
    </ligand>
</feature>
<evidence type="ECO:0000313" key="5">
    <source>
        <dbReference type="EMBL" id="CBW27730.1"/>
    </source>
</evidence>
<dbReference type="Proteomes" id="UP000008963">
    <property type="component" value="Chromosome"/>
</dbReference>
<dbReference type="PANTHER" id="PTHR11061:SF30">
    <property type="entry name" value="TRNA (URACIL(54)-C(5))-METHYLTRANSFERASE"/>
    <property type="match status" value="1"/>
</dbReference>
<evidence type="ECO:0000313" key="6">
    <source>
        <dbReference type="Proteomes" id="UP000008963"/>
    </source>
</evidence>
<dbReference type="PANTHER" id="PTHR11061">
    <property type="entry name" value="RNA M5U METHYLTRANSFERASE"/>
    <property type="match status" value="1"/>
</dbReference>
<dbReference type="PROSITE" id="PS51687">
    <property type="entry name" value="SAM_MT_RNA_M5U"/>
    <property type="match status" value="1"/>
</dbReference>
<gene>
    <name evidence="5" type="ordered locus">BMS_2963</name>
</gene>
<dbReference type="eggNOG" id="COG2265">
    <property type="taxonomic scope" value="Bacteria"/>
</dbReference>
<evidence type="ECO:0000256" key="3">
    <source>
        <dbReference type="ARBA" id="ARBA00022691"/>
    </source>
</evidence>
<protein>
    <submittedName>
        <fullName evidence="5">23S rRNA (Uracil-5-)-methyltransferase</fullName>
    </submittedName>
</protein>
<evidence type="ECO:0000256" key="4">
    <source>
        <dbReference type="PROSITE-ProRule" id="PRU01024"/>
    </source>
</evidence>
<proteinExistence type="inferred from homology"/>
<sequence length="376" mass="43445">MDIMKKIEFTIDHIDPLGQGISKTQDQVCFIEKSLPGESGEIEIIKSKKKGRLIFSRLNSADLHSPSPLRIQPECEHFWHCSGCHYLHVKYEDELELKTSVIQRMFQYLDQYDQDIPLISASKRFHYRNRIQLHYDKKLSKLGFIDSLRNEIREVANCLVANDEISASLKELYTANNWKNLVRDEKNTGHIELYKLGDKVQISINKRYSEGGFTQVNEEMNQKMLSHLEEQVRQYIPAGITLLDLFGGAGNLSYNLEEYETYVVDGFPPTEMNYRPHQSFEQINLYKEGAIDKLQSRCSGKDIAIILDPPRSGLKNINELIQKLKPSFIFMINCEPSSAIRDIKSIEGDFSIENLTTFDLFPGTRHFETFSTLRFG</sequence>
<dbReference type="KEGG" id="bmx:BMS_2963"/>
<dbReference type="GO" id="GO:0070475">
    <property type="term" value="P:rRNA base methylation"/>
    <property type="evidence" value="ECO:0007669"/>
    <property type="project" value="TreeGrafter"/>
</dbReference>
<reference evidence="6" key="1">
    <citation type="journal article" date="2013" name="ISME J.">
        <title>A small predatory core genome in the divergent marine Bacteriovorax marinus SJ and the terrestrial Bdellovibrio bacteriovorus.</title>
        <authorList>
            <person name="Crossman L.C."/>
            <person name="Chen H."/>
            <person name="Cerdeno-Tarraga A.M."/>
            <person name="Brooks K."/>
            <person name="Quail M.A."/>
            <person name="Pineiro S.A."/>
            <person name="Hobley L."/>
            <person name="Sockett R.E."/>
            <person name="Bentley S.D."/>
            <person name="Parkhill J."/>
            <person name="Williams H.N."/>
            <person name="Stine O.C."/>
        </authorList>
    </citation>
    <scope>NUCLEOTIDE SEQUENCE [LARGE SCALE GENOMIC DNA]</scope>
    <source>
        <strain evidence="6">ATCC BAA-682 / DSM 15412 / SJ</strain>
    </source>
</reference>
<keyword evidence="3 4" id="KW-0949">S-adenosyl-L-methionine</keyword>
<dbReference type="AlphaFoldDB" id="E1WYU0"/>
<keyword evidence="1 4" id="KW-0489">Methyltransferase</keyword>
<dbReference type="PATRIC" id="fig|862908.3.peg.2834"/>
<accession>E1WYU0</accession>
<feature type="active site" description="Nucleophile" evidence="4">
    <location>
        <position position="334"/>
    </location>
</feature>
<dbReference type="Pfam" id="PF05958">
    <property type="entry name" value="tRNA_U5-meth_tr"/>
    <property type="match status" value="1"/>
</dbReference>
<evidence type="ECO:0000256" key="1">
    <source>
        <dbReference type="ARBA" id="ARBA00022603"/>
    </source>
</evidence>
<feature type="binding site" evidence="4">
    <location>
        <position position="215"/>
    </location>
    <ligand>
        <name>S-adenosyl-L-methionine</name>
        <dbReference type="ChEBI" id="CHEBI:59789"/>
    </ligand>
</feature>
<keyword evidence="2 4" id="KW-0808">Transferase</keyword>
<dbReference type="SUPFAM" id="SSF50249">
    <property type="entry name" value="Nucleic acid-binding proteins"/>
    <property type="match status" value="1"/>
</dbReference>
<dbReference type="STRING" id="862908.BMS_2963"/>
<dbReference type="InterPro" id="IPR029063">
    <property type="entry name" value="SAM-dependent_MTases_sf"/>
</dbReference>
<name>E1WYU0_HALMS</name>
<dbReference type="HOGENOM" id="CLU_014689_8_1_7"/>
<keyword evidence="6" id="KW-1185">Reference proteome</keyword>
<feature type="binding site" evidence="4">
    <location>
        <position position="308"/>
    </location>
    <ligand>
        <name>S-adenosyl-L-methionine</name>
        <dbReference type="ChEBI" id="CHEBI:59789"/>
    </ligand>
</feature>
<dbReference type="Gene3D" id="2.40.50.140">
    <property type="entry name" value="Nucleic acid-binding proteins"/>
    <property type="match status" value="1"/>
</dbReference>
<organism evidence="5 6">
    <name type="scientific">Halobacteriovorax marinus (strain ATCC BAA-682 / DSM 15412 / SJ)</name>
    <name type="common">Bacteriovorax marinus</name>
    <dbReference type="NCBI Taxonomy" id="862908"/>
    <lineage>
        <taxon>Bacteria</taxon>
        <taxon>Pseudomonadati</taxon>
        <taxon>Bdellovibrionota</taxon>
        <taxon>Bacteriovoracia</taxon>
        <taxon>Bacteriovoracales</taxon>
        <taxon>Halobacteriovoraceae</taxon>
        <taxon>Halobacteriovorax</taxon>
    </lineage>
</organism>